<name>A0A9N9JR02_9GLOM</name>
<gene>
    <name evidence="1" type="ORF">RFULGI_LOCUS16677</name>
</gene>
<proteinExistence type="predicted"/>
<protein>
    <submittedName>
        <fullName evidence="1">17283_t:CDS:1</fullName>
    </submittedName>
</protein>
<evidence type="ECO:0000313" key="2">
    <source>
        <dbReference type="Proteomes" id="UP000789396"/>
    </source>
</evidence>
<reference evidence="1" key="1">
    <citation type="submission" date="2021-06" db="EMBL/GenBank/DDBJ databases">
        <authorList>
            <person name="Kallberg Y."/>
            <person name="Tangrot J."/>
            <person name="Rosling A."/>
        </authorList>
    </citation>
    <scope>NUCLEOTIDE SEQUENCE</scope>
    <source>
        <strain evidence="1">IN212</strain>
    </source>
</reference>
<dbReference type="EMBL" id="CAJVPZ010060569">
    <property type="protein sequence ID" value="CAG8790310.1"/>
    <property type="molecule type" value="Genomic_DNA"/>
</dbReference>
<dbReference type="Proteomes" id="UP000789396">
    <property type="component" value="Unassembled WGS sequence"/>
</dbReference>
<comment type="caution">
    <text evidence="1">The sequence shown here is derived from an EMBL/GenBank/DDBJ whole genome shotgun (WGS) entry which is preliminary data.</text>
</comment>
<organism evidence="1 2">
    <name type="scientific">Racocetra fulgida</name>
    <dbReference type="NCBI Taxonomy" id="60492"/>
    <lineage>
        <taxon>Eukaryota</taxon>
        <taxon>Fungi</taxon>
        <taxon>Fungi incertae sedis</taxon>
        <taxon>Mucoromycota</taxon>
        <taxon>Glomeromycotina</taxon>
        <taxon>Glomeromycetes</taxon>
        <taxon>Diversisporales</taxon>
        <taxon>Gigasporaceae</taxon>
        <taxon>Racocetra</taxon>
    </lineage>
</organism>
<evidence type="ECO:0000313" key="1">
    <source>
        <dbReference type="EMBL" id="CAG8790310.1"/>
    </source>
</evidence>
<dbReference type="AlphaFoldDB" id="A0A9N9JR02"/>
<feature type="non-terminal residue" evidence="1">
    <location>
        <position position="57"/>
    </location>
</feature>
<feature type="non-terminal residue" evidence="1">
    <location>
        <position position="1"/>
    </location>
</feature>
<sequence length="57" mass="6746">PQKKIKEISIQFQETRDLQNSNYVEIKGEGLTIENVIQVARFRREARLTTNNTIREK</sequence>
<keyword evidence="2" id="KW-1185">Reference proteome</keyword>
<accession>A0A9N9JR02</accession>